<name>A0A7G7YLR2_9CORY</name>
<dbReference type="RefSeq" id="WP_186276966.1">
    <property type="nucleotide sequence ID" value="NZ_CP046883.1"/>
</dbReference>
<dbReference type="EMBL" id="CP046883">
    <property type="protein sequence ID" value="QNH95432.1"/>
    <property type="molecule type" value="Genomic_DNA"/>
</dbReference>
<feature type="compositionally biased region" description="Low complexity" evidence="1">
    <location>
        <begin position="142"/>
        <end position="164"/>
    </location>
</feature>
<dbReference type="AlphaFoldDB" id="A0A7G7YLR2"/>
<keyword evidence="2" id="KW-0472">Membrane</keyword>
<reference evidence="3 4" key="1">
    <citation type="submission" date="2019-12" db="EMBL/GenBank/DDBJ databases">
        <title>Corynebacterium sp. nov., isolated from feces of the Anser Albifrons in China.</title>
        <authorList>
            <person name="Liu Q."/>
        </authorList>
    </citation>
    <scope>NUCLEOTIDE SEQUENCE [LARGE SCALE GENOMIC DNA]</scope>
    <source>
        <strain evidence="3 4">23H37-10</strain>
    </source>
</reference>
<feature type="region of interest" description="Disordered" evidence="1">
    <location>
        <begin position="116"/>
        <end position="234"/>
    </location>
</feature>
<evidence type="ECO:0000256" key="1">
    <source>
        <dbReference type="SAM" id="MobiDB-lite"/>
    </source>
</evidence>
<proteinExistence type="predicted"/>
<keyword evidence="2" id="KW-0812">Transmembrane</keyword>
<evidence type="ECO:0000313" key="3">
    <source>
        <dbReference type="EMBL" id="QNH95432.1"/>
    </source>
</evidence>
<feature type="transmembrane region" description="Helical" evidence="2">
    <location>
        <begin position="68"/>
        <end position="89"/>
    </location>
</feature>
<keyword evidence="4" id="KW-1185">Reference proteome</keyword>
<evidence type="ECO:0000256" key="2">
    <source>
        <dbReference type="SAM" id="Phobius"/>
    </source>
</evidence>
<dbReference type="KEGG" id="cans:GP473_00805"/>
<gene>
    <name evidence="3" type="ORF">GP473_00805</name>
</gene>
<sequence length="234" mass="24601">MSAGDPKRKPQPATPSANAADKTSVMSKKDAAMKPGTNGKTPGKRPANSDRYKGFKGFIRRMLEFMPLWAWILCFGLVMALILVGGAIITMSNLQVGNAGPDGKPSQVQVKYPAATTTGKYDNDTDKPAASQQRYVPDYDYQPEQTTSTTSESPKSTSSQSTKPSESKPKPSDTRPSSQQPSSPPSVPTPTHISPAPLPTSEHPSPNPGGGGTDPGNGGGNSPVEPQPEKPSAR</sequence>
<keyword evidence="2" id="KW-1133">Transmembrane helix</keyword>
<feature type="compositionally biased region" description="Gly residues" evidence="1">
    <location>
        <begin position="208"/>
        <end position="221"/>
    </location>
</feature>
<feature type="region of interest" description="Disordered" evidence="1">
    <location>
        <begin position="1"/>
        <end position="51"/>
    </location>
</feature>
<evidence type="ECO:0000313" key="4">
    <source>
        <dbReference type="Proteomes" id="UP000515275"/>
    </source>
</evidence>
<protein>
    <submittedName>
        <fullName evidence="3">Uncharacterized protein</fullName>
    </submittedName>
</protein>
<dbReference type="Proteomes" id="UP000515275">
    <property type="component" value="Chromosome"/>
</dbReference>
<accession>A0A7G7YLR2</accession>
<organism evidence="3 4">
    <name type="scientific">Corynebacterium anserum</name>
    <dbReference type="NCBI Taxonomy" id="2684406"/>
    <lineage>
        <taxon>Bacteria</taxon>
        <taxon>Bacillati</taxon>
        <taxon>Actinomycetota</taxon>
        <taxon>Actinomycetes</taxon>
        <taxon>Mycobacteriales</taxon>
        <taxon>Corynebacteriaceae</taxon>
        <taxon>Corynebacterium</taxon>
    </lineage>
</organism>